<sequence length="537" mass="60032">MAHASLNGFLDLYRPATEEWLRTLVTLKGELLTISLESDKVSKLIPQQKTKDQPPNQQEQDTTQPTNSGEQQNDDSTIAQSINIDQDNDTTDNTTIANDAESSQPPNSILDQVRQVTVVKQDIGGLGISIKGGIENKLPITISKIFKGLAAEQTNSLYVGDAILSVNGVDLTNATHDHAVKALKLSGREVVLQVKYLQDHDIRSRQQLLSSLVSEVETSTNGENSSGFQNWREVKTIPLKLCHLTQLISPSVHNKTNTTFEIRTSDGCPACILRCKDQDEFDQWFEAISHNAELQIKVAIDEANQVLDAIGNSREIKQMGWLHEQITTASSENIREIKKWKPAFVALTAKDILLYKSIPWSRDEWSTPVVSHPLLATRLISCSNNTRNNDWIFATRTGSRNGVETHVFRTETNRAMKSWSRALVQGAHAAAALIKEISCAVTHKNEDARLTLHWEDGFCLAAARSSPDGRHRIPRIIWRYPYERLRMSSDDGQRFLYLDFGGDDGAQELDLHGCPKPVVFILHTFLSAKTTRLGLYC</sequence>
<evidence type="ECO:0000259" key="10">
    <source>
        <dbReference type="PROSITE" id="PS50106"/>
    </source>
</evidence>
<dbReference type="PROSITE" id="PS50106">
    <property type="entry name" value="PDZ"/>
    <property type="match status" value="1"/>
</dbReference>
<comment type="similarity">
    <text evidence="3">Belongs to the syntrophin family.</text>
</comment>
<dbReference type="Gene3D" id="2.30.42.10">
    <property type="match status" value="1"/>
</dbReference>
<dbReference type="Pfam" id="PF23012">
    <property type="entry name" value="Syntrophin_4th"/>
    <property type="match status" value="1"/>
</dbReference>
<dbReference type="Pfam" id="PF18012">
    <property type="entry name" value="PH_17"/>
    <property type="match status" value="1"/>
</dbReference>
<evidence type="ECO:0000256" key="7">
    <source>
        <dbReference type="ARBA" id="ARBA00023212"/>
    </source>
</evidence>
<evidence type="ECO:0000259" key="9">
    <source>
        <dbReference type="PROSITE" id="PS50003"/>
    </source>
</evidence>
<dbReference type="GO" id="GO:0005856">
    <property type="term" value="C:cytoskeleton"/>
    <property type="evidence" value="ECO:0007669"/>
    <property type="project" value="UniProtKB-SubCell"/>
</dbReference>
<dbReference type="SMART" id="SM00233">
    <property type="entry name" value="PH"/>
    <property type="match status" value="2"/>
</dbReference>
<dbReference type="SMART" id="SM00228">
    <property type="entry name" value="PDZ"/>
    <property type="match status" value="1"/>
</dbReference>
<dbReference type="InterPro" id="IPR011993">
    <property type="entry name" value="PH-like_dom_sf"/>
</dbReference>
<comment type="subcellular location">
    <subcellularLocation>
        <location evidence="2">Cytoplasm</location>
        <location evidence="2">Cytoskeleton</location>
    </subcellularLocation>
    <subcellularLocation>
        <location evidence="1">Membrane</location>
        <topology evidence="1">Peripheral membrane protein</topology>
    </subcellularLocation>
</comment>
<feature type="domain" description="PH" evidence="9">
    <location>
        <begin position="315"/>
        <end position="428"/>
    </location>
</feature>
<dbReference type="KEGG" id="tad:TRIADDRAFT_24172"/>
<dbReference type="InterPro" id="IPR001478">
    <property type="entry name" value="PDZ"/>
</dbReference>
<protein>
    <recommendedName>
        <fullName evidence="13">PDZ domain-containing protein</fullName>
    </recommendedName>
</protein>
<dbReference type="PANTHER" id="PTHR10554">
    <property type="entry name" value="SYNTROPHIN"/>
    <property type="match status" value="1"/>
</dbReference>
<dbReference type="InterPro" id="IPR041428">
    <property type="entry name" value="PHsplit_syntrophin"/>
</dbReference>
<accession>B3RV62</accession>
<feature type="compositionally biased region" description="Polar residues" evidence="8">
    <location>
        <begin position="101"/>
        <end position="110"/>
    </location>
</feature>
<dbReference type="OrthoDB" id="409749at2759"/>
<evidence type="ECO:0000256" key="3">
    <source>
        <dbReference type="ARBA" id="ARBA00010798"/>
    </source>
</evidence>
<feature type="compositionally biased region" description="Polar residues" evidence="8">
    <location>
        <begin position="45"/>
        <end position="81"/>
    </location>
</feature>
<keyword evidence="6" id="KW-0472">Membrane</keyword>
<dbReference type="Gene3D" id="2.30.29.30">
    <property type="entry name" value="Pleckstrin-homology domain (PH domain)/Phosphotyrosine-binding domain (PTB)"/>
    <property type="match status" value="2"/>
</dbReference>
<dbReference type="GO" id="GO:0016010">
    <property type="term" value="C:dystrophin-associated glycoprotein complex"/>
    <property type="evidence" value="ECO:0000318"/>
    <property type="project" value="GO_Central"/>
</dbReference>
<dbReference type="InParanoid" id="B3RV62"/>
<evidence type="ECO:0000256" key="6">
    <source>
        <dbReference type="ARBA" id="ARBA00023136"/>
    </source>
</evidence>
<dbReference type="InterPro" id="IPR036034">
    <property type="entry name" value="PDZ_sf"/>
</dbReference>
<evidence type="ECO:0008006" key="13">
    <source>
        <dbReference type="Google" id="ProtNLM"/>
    </source>
</evidence>
<evidence type="ECO:0000256" key="5">
    <source>
        <dbReference type="ARBA" id="ARBA00022737"/>
    </source>
</evidence>
<evidence type="ECO:0000256" key="4">
    <source>
        <dbReference type="ARBA" id="ARBA00022490"/>
    </source>
</evidence>
<keyword evidence="4" id="KW-0963">Cytoplasm</keyword>
<dbReference type="Proteomes" id="UP000009022">
    <property type="component" value="Unassembled WGS sequence"/>
</dbReference>
<name>B3RV62_TRIAD</name>
<reference evidence="11 12" key="1">
    <citation type="journal article" date="2008" name="Nature">
        <title>The Trichoplax genome and the nature of placozoans.</title>
        <authorList>
            <person name="Srivastava M."/>
            <person name="Begovic E."/>
            <person name="Chapman J."/>
            <person name="Putnam N.H."/>
            <person name="Hellsten U."/>
            <person name="Kawashima T."/>
            <person name="Kuo A."/>
            <person name="Mitros T."/>
            <person name="Salamov A."/>
            <person name="Carpenter M.L."/>
            <person name="Signorovitch A.Y."/>
            <person name="Moreno M.A."/>
            <person name="Kamm K."/>
            <person name="Grimwood J."/>
            <person name="Schmutz J."/>
            <person name="Shapiro H."/>
            <person name="Grigoriev I.V."/>
            <person name="Buss L.W."/>
            <person name="Schierwater B."/>
            <person name="Dellaporta S.L."/>
            <person name="Rokhsar D.S."/>
        </authorList>
    </citation>
    <scope>NUCLEOTIDE SEQUENCE [LARGE SCALE GENOMIC DNA]</scope>
    <source>
        <strain evidence="11 12">Grell-BS-1999</strain>
    </source>
</reference>
<dbReference type="PROSITE" id="PS50003">
    <property type="entry name" value="PH_DOMAIN"/>
    <property type="match status" value="2"/>
</dbReference>
<dbReference type="InterPro" id="IPR015482">
    <property type="entry name" value="Syntrophin"/>
</dbReference>
<dbReference type="InterPro" id="IPR001849">
    <property type="entry name" value="PH_domain"/>
</dbReference>
<evidence type="ECO:0000313" key="12">
    <source>
        <dbReference type="Proteomes" id="UP000009022"/>
    </source>
</evidence>
<dbReference type="GeneID" id="6753185"/>
<feature type="region of interest" description="Disordered" evidence="8">
    <location>
        <begin position="45"/>
        <end position="110"/>
    </location>
</feature>
<feature type="domain" description="PH" evidence="9">
    <location>
        <begin position="236"/>
        <end position="293"/>
    </location>
</feature>
<keyword evidence="5" id="KW-0677">Repeat</keyword>
<dbReference type="GO" id="GO:0005198">
    <property type="term" value="F:structural molecule activity"/>
    <property type="evidence" value="ECO:0007669"/>
    <property type="project" value="InterPro"/>
</dbReference>
<feature type="compositionally biased region" description="Low complexity" evidence="8">
    <location>
        <begin position="91"/>
        <end position="100"/>
    </location>
</feature>
<evidence type="ECO:0000256" key="1">
    <source>
        <dbReference type="ARBA" id="ARBA00004170"/>
    </source>
</evidence>
<proteinExistence type="inferred from homology"/>
<keyword evidence="12" id="KW-1185">Reference proteome</keyword>
<dbReference type="PANTHER" id="PTHR10554:SF12">
    <property type="entry name" value="IP02644P"/>
    <property type="match status" value="1"/>
</dbReference>
<dbReference type="PhylomeDB" id="B3RV62"/>
<dbReference type="EMBL" id="DS985244">
    <property type="protein sequence ID" value="EDV25939.1"/>
    <property type="molecule type" value="Genomic_DNA"/>
</dbReference>
<evidence type="ECO:0000256" key="8">
    <source>
        <dbReference type="SAM" id="MobiDB-lite"/>
    </source>
</evidence>
<keyword evidence="7" id="KW-0206">Cytoskeleton</keyword>
<organism evidence="11 12">
    <name type="scientific">Trichoplax adhaerens</name>
    <name type="common">Trichoplax reptans</name>
    <dbReference type="NCBI Taxonomy" id="10228"/>
    <lineage>
        <taxon>Eukaryota</taxon>
        <taxon>Metazoa</taxon>
        <taxon>Placozoa</taxon>
        <taxon>Uniplacotomia</taxon>
        <taxon>Trichoplacea</taxon>
        <taxon>Trichoplacidae</taxon>
        <taxon>Trichoplax</taxon>
    </lineage>
</organism>
<dbReference type="AlphaFoldDB" id="B3RV62"/>
<dbReference type="CTD" id="6753185"/>
<dbReference type="CDD" id="cd06801">
    <property type="entry name" value="PDZ_syntrophin-like"/>
    <property type="match status" value="1"/>
</dbReference>
<dbReference type="eggNOG" id="KOG3551">
    <property type="taxonomic scope" value="Eukaryota"/>
</dbReference>
<dbReference type="OMA" id="NPQVRKM"/>
<dbReference type="InterPro" id="IPR055108">
    <property type="entry name" value="Syntrophin_4th"/>
</dbReference>
<dbReference type="Pfam" id="PF00595">
    <property type="entry name" value="PDZ"/>
    <property type="match status" value="1"/>
</dbReference>
<dbReference type="FunCoup" id="B3RV62">
    <property type="interactions" value="695"/>
</dbReference>
<evidence type="ECO:0000313" key="11">
    <source>
        <dbReference type="EMBL" id="EDV25939.1"/>
    </source>
</evidence>
<dbReference type="STRING" id="10228.B3RV62"/>
<dbReference type="Pfam" id="PF00169">
    <property type="entry name" value="PH"/>
    <property type="match status" value="1"/>
</dbReference>
<dbReference type="SUPFAM" id="SSF50156">
    <property type="entry name" value="PDZ domain-like"/>
    <property type="match status" value="1"/>
</dbReference>
<gene>
    <name evidence="11" type="ORF">TRIADDRAFT_24172</name>
</gene>
<dbReference type="SUPFAM" id="SSF50729">
    <property type="entry name" value="PH domain-like"/>
    <property type="match status" value="2"/>
</dbReference>
<dbReference type="HOGENOM" id="CLU_026406_3_1_1"/>
<feature type="domain" description="PDZ" evidence="10">
    <location>
        <begin position="115"/>
        <end position="198"/>
    </location>
</feature>
<evidence type="ECO:0000256" key="2">
    <source>
        <dbReference type="ARBA" id="ARBA00004245"/>
    </source>
</evidence>
<dbReference type="RefSeq" id="XP_002111972.1">
    <property type="nucleotide sequence ID" value="XM_002111936.1"/>
</dbReference>